<dbReference type="AlphaFoldDB" id="A0A1F6V2Q0"/>
<dbReference type="InterPro" id="IPR021139">
    <property type="entry name" value="NYN"/>
</dbReference>
<feature type="domain" description="NYN" evidence="1">
    <location>
        <begin position="10"/>
        <end position="149"/>
    </location>
</feature>
<sequence>MKVESNNYAFIDAQNVHLGIKSLGWDLDWIKFRVHLKEKYDITTAYIFIGFIQSNQKLYSSLQKAGYILIFKPVILDGEGKVKGNCDADLVLYAILEKDNYDKAIIVTSDGDFYSLVRYLYENDKLLLVLSPYVKTCSKLLKKEAKEKIYSMDNLSKKLKR</sequence>
<evidence type="ECO:0000259" key="1">
    <source>
        <dbReference type="Pfam" id="PF01936"/>
    </source>
</evidence>
<evidence type="ECO:0000313" key="3">
    <source>
        <dbReference type="Proteomes" id="UP000178985"/>
    </source>
</evidence>
<dbReference type="Proteomes" id="UP000178985">
    <property type="component" value="Unassembled WGS sequence"/>
</dbReference>
<dbReference type="EMBL" id="MFTO01000008">
    <property type="protein sequence ID" value="OGI64041.1"/>
    <property type="molecule type" value="Genomic_DNA"/>
</dbReference>
<proteinExistence type="predicted"/>
<dbReference type="GO" id="GO:0004540">
    <property type="term" value="F:RNA nuclease activity"/>
    <property type="evidence" value="ECO:0007669"/>
    <property type="project" value="InterPro"/>
</dbReference>
<gene>
    <name evidence="2" type="ORF">A2733_02475</name>
</gene>
<name>A0A1F6V2Q0_9BACT</name>
<evidence type="ECO:0000313" key="2">
    <source>
        <dbReference type="EMBL" id="OGI64041.1"/>
    </source>
</evidence>
<dbReference type="InterPro" id="IPR047140">
    <property type="entry name" value="LabA"/>
</dbReference>
<dbReference type="Pfam" id="PF01936">
    <property type="entry name" value="NYN"/>
    <property type="match status" value="1"/>
</dbReference>
<protein>
    <recommendedName>
        <fullName evidence="1">NYN domain-containing protein</fullName>
    </recommendedName>
</protein>
<comment type="caution">
    <text evidence="2">The sequence shown here is derived from an EMBL/GenBank/DDBJ whole genome shotgun (WGS) entry which is preliminary data.</text>
</comment>
<organism evidence="2 3">
    <name type="scientific">Candidatus Nomurabacteria bacterium RIFCSPHIGHO2_01_FULL_40_20</name>
    <dbReference type="NCBI Taxonomy" id="1801738"/>
    <lineage>
        <taxon>Bacteria</taxon>
        <taxon>Candidatus Nomuraibacteriota</taxon>
    </lineage>
</organism>
<accession>A0A1F6V2Q0</accession>
<dbReference type="PANTHER" id="PTHR35458">
    <property type="entry name" value="SLR0755 PROTEIN"/>
    <property type="match status" value="1"/>
</dbReference>
<reference evidence="2 3" key="1">
    <citation type="journal article" date="2016" name="Nat. Commun.">
        <title>Thousands of microbial genomes shed light on interconnected biogeochemical processes in an aquifer system.</title>
        <authorList>
            <person name="Anantharaman K."/>
            <person name="Brown C.T."/>
            <person name="Hug L.A."/>
            <person name="Sharon I."/>
            <person name="Castelle C.J."/>
            <person name="Probst A.J."/>
            <person name="Thomas B.C."/>
            <person name="Singh A."/>
            <person name="Wilkins M.J."/>
            <person name="Karaoz U."/>
            <person name="Brodie E.L."/>
            <person name="Williams K.H."/>
            <person name="Hubbard S.S."/>
            <person name="Banfield J.F."/>
        </authorList>
    </citation>
    <scope>NUCLEOTIDE SEQUENCE [LARGE SCALE GENOMIC DNA]</scope>
</reference>
<dbReference type="Gene3D" id="3.40.50.1010">
    <property type="entry name" value="5'-nuclease"/>
    <property type="match status" value="1"/>
</dbReference>
<dbReference type="PANTHER" id="PTHR35458:SF2">
    <property type="entry name" value="SLR0755 PROTEIN"/>
    <property type="match status" value="1"/>
</dbReference>